<name>A0A7X0BZ82_9ACTN</name>
<feature type="domain" description="Winged helix-turn-helix" evidence="3">
    <location>
        <begin position="296"/>
        <end position="367"/>
    </location>
</feature>
<dbReference type="PANTHER" id="PTHR47691:SF3">
    <property type="entry name" value="HTH-TYPE TRANSCRIPTIONAL REGULATOR RV0890C-RELATED"/>
    <property type="match status" value="1"/>
</dbReference>
<feature type="domain" description="ORC1/DEAH AAA+ ATPase" evidence="2">
    <location>
        <begin position="56"/>
        <end position="157"/>
    </location>
</feature>
<reference evidence="4 5" key="1">
    <citation type="submission" date="2020-08" db="EMBL/GenBank/DDBJ databases">
        <title>Sequencing the genomes of 1000 actinobacteria strains.</title>
        <authorList>
            <person name="Klenk H.-P."/>
        </authorList>
    </citation>
    <scope>NUCLEOTIDE SEQUENCE [LARGE SCALE GENOMIC DNA]</scope>
    <source>
        <strain evidence="4 5">DSM 45913</strain>
    </source>
</reference>
<dbReference type="PANTHER" id="PTHR47691">
    <property type="entry name" value="REGULATOR-RELATED"/>
    <property type="match status" value="1"/>
</dbReference>
<dbReference type="PRINTS" id="PR00364">
    <property type="entry name" value="DISEASERSIST"/>
</dbReference>
<dbReference type="SUPFAM" id="SSF52540">
    <property type="entry name" value="P-loop containing nucleoside triphosphate hydrolases"/>
    <property type="match status" value="1"/>
</dbReference>
<dbReference type="InterPro" id="IPR049945">
    <property type="entry name" value="AAA_22"/>
</dbReference>
<dbReference type="Pfam" id="PF25872">
    <property type="entry name" value="HTH_77"/>
    <property type="match status" value="1"/>
</dbReference>
<evidence type="ECO:0000313" key="5">
    <source>
        <dbReference type="Proteomes" id="UP000583800"/>
    </source>
</evidence>
<evidence type="ECO:0000259" key="3">
    <source>
        <dbReference type="Pfam" id="PF25872"/>
    </source>
</evidence>
<dbReference type="Pfam" id="PF13401">
    <property type="entry name" value="AAA_22"/>
    <property type="match status" value="1"/>
</dbReference>
<keyword evidence="4" id="KW-0723">Serine/threonine-protein kinase</keyword>
<dbReference type="EC" id="2.7.11.1" evidence="4"/>
<dbReference type="InterPro" id="IPR011990">
    <property type="entry name" value="TPR-like_helical_dom_sf"/>
</dbReference>
<dbReference type="InterPro" id="IPR027417">
    <property type="entry name" value="P-loop_NTPase"/>
</dbReference>
<gene>
    <name evidence="4" type="ORF">FHU36_002133</name>
</gene>
<evidence type="ECO:0000313" key="4">
    <source>
        <dbReference type="EMBL" id="MBB6345624.1"/>
    </source>
</evidence>
<dbReference type="Gene3D" id="1.25.40.10">
    <property type="entry name" value="Tetratricopeptide repeat domain"/>
    <property type="match status" value="1"/>
</dbReference>
<dbReference type="GO" id="GO:0004674">
    <property type="term" value="F:protein serine/threonine kinase activity"/>
    <property type="evidence" value="ECO:0007669"/>
    <property type="project" value="UniProtKB-KW"/>
</dbReference>
<protein>
    <submittedName>
        <fullName evidence="4">Non-specific serine/threonine protein kinase</fullName>
        <ecNumber evidence="4">2.7.11.1</ecNumber>
    </submittedName>
</protein>
<comment type="caution">
    <text evidence="4">The sequence shown here is derived from an EMBL/GenBank/DDBJ whole genome shotgun (WGS) entry which is preliminary data.</text>
</comment>
<accession>A0A7X0BZ82</accession>
<dbReference type="EMBL" id="JACHJB010000001">
    <property type="protein sequence ID" value="MBB6345624.1"/>
    <property type="molecule type" value="Genomic_DNA"/>
</dbReference>
<dbReference type="RefSeq" id="WP_185083539.1">
    <property type="nucleotide sequence ID" value="NZ_JACHJB010000001.1"/>
</dbReference>
<dbReference type="GO" id="GO:0016887">
    <property type="term" value="F:ATP hydrolysis activity"/>
    <property type="evidence" value="ECO:0007669"/>
    <property type="project" value="InterPro"/>
</dbReference>
<evidence type="ECO:0000259" key="2">
    <source>
        <dbReference type="Pfam" id="PF13401"/>
    </source>
</evidence>
<evidence type="ECO:0000256" key="1">
    <source>
        <dbReference type="SAM" id="MobiDB-lite"/>
    </source>
</evidence>
<keyword evidence="5" id="KW-1185">Reference proteome</keyword>
<dbReference type="InterPro" id="IPR058852">
    <property type="entry name" value="HTH_77"/>
</dbReference>
<proteinExistence type="predicted"/>
<feature type="region of interest" description="Disordered" evidence="1">
    <location>
        <begin position="1"/>
        <end position="41"/>
    </location>
</feature>
<sequence length="713" mass="78251">MSDTDQRHPDEQDSDERHSDRRHPERRHLTTVDHAGEPSSFVGRRHELALARRMLSQARLVTLTGTGGVGKTRLALRLAGSVGGAYKDGVEVVELATLESGELLGPAVAAALGLCDEDSDSATLLMDYLSDKRMLLVLDNCEHLQDDCAQLVDRLLRRAPYLRVLATSRQTLGVYGEQVLAVPSLSVPDPAHPPRDIARHDSVRLFVDRASVVCPGFTLDAGNAACVARLAQRLEGIPLAIELAAARLRTLPPERLLSELDACLDVGGDGGSVTLPRHRTLRETMDWSFRLCSPGEQRLWARLSMFPGGAELDTAEEVCAGDGIDAGEVFDLLSGLVDKSILAGERRPDGFRYRMLESLRAYGAQALEPAEARALRSRFIRHFRGVAERNRIDQVVPDQLERYRALQREQPNVRASMELGLDDPELASIGMETATALWGYWLIAGTFTEGRYWLCRFLDRVPAPTCTRGTALWVDAMLALRQGDPGAATPRLEECRVLARRPGNEEVLPYAIRTSGVLAYTTGDPARGMALLEEALARHRAAGDVSGVVFALYYLAAYGSVEDPDTSAVLGEELLELCETHHAVVCRGYAQLSLGLAAWNQGDVPRVEALVSAAAAFTEEVNDRWCLTQCLEVLAWAAGARDDHRRAAWLLGAAHSMWQAIDASPRRLSYHAVWHERCEEQAFQALGERAFRAAFLEGAKQRVANRVVHAISA</sequence>
<dbReference type="Proteomes" id="UP000583800">
    <property type="component" value="Unassembled WGS sequence"/>
</dbReference>
<feature type="compositionally biased region" description="Basic and acidic residues" evidence="1">
    <location>
        <begin position="1"/>
        <end position="36"/>
    </location>
</feature>
<keyword evidence="4" id="KW-0418">Kinase</keyword>
<organism evidence="4 5">
    <name type="scientific">Nonomuraea muscovyensis</name>
    <dbReference type="NCBI Taxonomy" id="1124761"/>
    <lineage>
        <taxon>Bacteria</taxon>
        <taxon>Bacillati</taxon>
        <taxon>Actinomycetota</taxon>
        <taxon>Actinomycetes</taxon>
        <taxon>Streptosporangiales</taxon>
        <taxon>Streptosporangiaceae</taxon>
        <taxon>Nonomuraea</taxon>
    </lineage>
</organism>
<dbReference type="AlphaFoldDB" id="A0A7X0BZ82"/>
<keyword evidence="4" id="KW-0808">Transferase</keyword>
<dbReference type="Gene3D" id="3.40.50.300">
    <property type="entry name" value="P-loop containing nucleotide triphosphate hydrolases"/>
    <property type="match status" value="1"/>
</dbReference>